<comment type="caution">
    <text evidence="1">The sequence shown here is derived from an EMBL/GenBank/DDBJ whole genome shotgun (WGS) entry which is preliminary data.</text>
</comment>
<dbReference type="Gene3D" id="3.40.50.2300">
    <property type="match status" value="1"/>
</dbReference>
<dbReference type="InterPro" id="IPR011006">
    <property type="entry name" value="CheY-like_superfamily"/>
</dbReference>
<proteinExistence type="predicted"/>
<organism evidence="1 2">
    <name type="scientific">Ralstonia wenshanensis</name>
    <dbReference type="NCBI Taxonomy" id="2842456"/>
    <lineage>
        <taxon>Bacteria</taxon>
        <taxon>Pseudomonadati</taxon>
        <taxon>Pseudomonadota</taxon>
        <taxon>Betaproteobacteria</taxon>
        <taxon>Burkholderiales</taxon>
        <taxon>Burkholderiaceae</taxon>
        <taxon>Ralstonia</taxon>
    </lineage>
</organism>
<evidence type="ECO:0008006" key="3">
    <source>
        <dbReference type="Google" id="ProtNLM"/>
    </source>
</evidence>
<dbReference type="SUPFAM" id="SSF52172">
    <property type="entry name" value="CheY-like"/>
    <property type="match status" value="1"/>
</dbReference>
<gene>
    <name evidence="1" type="ORF">LMG18091_01628</name>
</gene>
<keyword evidence="2" id="KW-1185">Reference proteome</keyword>
<dbReference type="Proteomes" id="UP001189915">
    <property type="component" value="Unassembled WGS sequence"/>
</dbReference>
<dbReference type="RefSeq" id="WP_316869300.1">
    <property type="nucleotide sequence ID" value="NZ_CATWAF010000002.1"/>
</dbReference>
<sequence>MSGIELAQRASTLHPELRVVFASGNPIPNHDRFAFRWTALRKPYTLDQLQHALQSMMAPERAATDT</sequence>
<evidence type="ECO:0000313" key="2">
    <source>
        <dbReference type="Proteomes" id="UP001189915"/>
    </source>
</evidence>
<evidence type="ECO:0000313" key="1">
    <source>
        <dbReference type="EMBL" id="CAJ0692532.1"/>
    </source>
</evidence>
<accession>A0AAD2AVR4</accession>
<dbReference type="EMBL" id="CATWAF010000002">
    <property type="protein sequence ID" value="CAJ0692532.1"/>
    <property type="molecule type" value="Genomic_DNA"/>
</dbReference>
<dbReference type="AlphaFoldDB" id="A0AAD2AVR4"/>
<reference evidence="1 2" key="1">
    <citation type="submission" date="2023-07" db="EMBL/GenBank/DDBJ databases">
        <authorList>
            <person name="Peeters C."/>
        </authorList>
    </citation>
    <scope>NUCLEOTIDE SEQUENCE [LARGE SCALE GENOMIC DNA]</scope>
    <source>
        <strain evidence="1 2">LMG 18091</strain>
    </source>
</reference>
<name>A0AAD2AVR4_9RALS</name>
<protein>
    <recommendedName>
        <fullName evidence="3">Response regulatory domain-containing protein</fullName>
    </recommendedName>
</protein>